<reference evidence="1 2" key="1">
    <citation type="submission" date="2013-04" db="EMBL/GenBank/DDBJ databases">
        <authorList>
            <person name="Weinstock G."/>
            <person name="Sodergren E."/>
            <person name="Lobos E.A."/>
            <person name="Fulton L."/>
            <person name="Fulton R."/>
            <person name="Courtney L."/>
            <person name="Fronick C."/>
            <person name="O'Laughlin M."/>
            <person name="Godfrey J."/>
            <person name="Wilson R.M."/>
            <person name="Miner T."/>
            <person name="Farmer C."/>
            <person name="Delehaunty K."/>
            <person name="Cordes M."/>
            <person name="Minx P."/>
            <person name="Tomlinson C."/>
            <person name="Chen J."/>
            <person name="Wollam A."/>
            <person name="Pepin K.H."/>
            <person name="Palsikar V.B."/>
            <person name="Zhang X."/>
            <person name="Suruliraj S."/>
            <person name="Perna N.T."/>
            <person name="Plunkett G."/>
            <person name="Warren W."/>
            <person name="Mitreva M."/>
            <person name="Mardis E.R."/>
            <person name="Wilson R.K."/>
        </authorList>
    </citation>
    <scope>NUCLEOTIDE SEQUENCE [LARGE SCALE GENOMIC DNA]</scope>
    <source>
        <strain evidence="1 2">DSM 4568</strain>
    </source>
</reference>
<dbReference type="Proteomes" id="UP000014585">
    <property type="component" value="Unassembled WGS sequence"/>
</dbReference>
<accession>S3J085</accession>
<evidence type="ECO:0000313" key="1">
    <source>
        <dbReference type="EMBL" id="EPF18131.1"/>
    </source>
</evidence>
<gene>
    <name evidence="1" type="ORF">HMPREF0201_01542</name>
</gene>
<dbReference type="HOGENOM" id="CLU_1674752_0_0_6"/>
<protein>
    <submittedName>
        <fullName evidence="1">Uncharacterized protein</fullName>
    </submittedName>
</protein>
<sequence>MQRTQRRAFFGDQQNAGCIAVKAVHQLEEAGFRAQGAQPFNNAKAQAAAAVYCGAGRFVEHQNMVIFIKDGIGQRRHFLQMRGNGLFFTLGHAHRRDTHFVTGFKFVLGLDAFFVYPHLTFTHDAINHTFWHAFQAGEQKVIDTLPGLIGGNSNDFY</sequence>
<organism evidence="1 2">
    <name type="scientific">Cedecea davisae DSM 4568</name>
    <dbReference type="NCBI Taxonomy" id="566551"/>
    <lineage>
        <taxon>Bacteria</taxon>
        <taxon>Pseudomonadati</taxon>
        <taxon>Pseudomonadota</taxon>
        <taxon>Gammaproteobacteria</taxon>
        <taxon>Enterobacterales</taxon>
        <taxon>Enterobacteriaceae</taxon>
        <taxon>Cedecea</taxon>
    </lineage>
</organism>
<comment type="caution">
    <text evidence="1">The sequence shown here is derived from an EMBL/GenBank/DDBJ whole genome shotgun (WGS) entry which is preliminary data.</text>
</comment>
<name>S3J085_9ENTR</name>
<proteinExistence type="predicted"/>
<evidence type="ECO:0000313" key="2">
    <source>
        <dbReference type="Proteomes" id="UP000014585"/>
    </source>
</evidence>
<dbReference type="EMBL" id="ATDT01000009">
    <property type="protein sequence ID" value="EPF18131.1"/>
    <property type="molecule type" value="Genomic_DNA"/>
</dbReference>
<dbReference type="AlphaFoldDB" id="S3J085"/>